<dbReference type="Pfam" id="PF00753">
    <property type="entry name" value="Lactamase_B"/>
    <property type="match status" value="1"/>
</dbReference>
<evidence type="ECO:0000313" key="6">
    <source>
        <dbReference type="EMBL" id="CUS41646.1"/>
    </source>
</evidence>
<reference evidence="6" key="1">
    <citation type="submission" date="2015-10" db="EMBL/GenBank/DDBJ databases">
        <authorList>
            <person name="Gilbert D.G."/>
        </authorList>
    </citation>
    <scope>NUCLEOTIDE SEQUENCE</scope>
</reference>
<organism evidence="6">
    <name type="scientific">hydrothermal vent metagenome</name>
    <dbReference type="NCBI Taxonomy" id="652676"/>
    <lineage>
        <taxon>unclassified sequences</taxon>
        <taxon>metagenomes</taxon>
        <taxon>ecological metagenomes</taxon>
    </lineage>
</organism>
<dbReference type="SMART" id="SM00849">
    <property type="entry name" value="Lactamase_B"/>
    <property type="match status" value="1"/>
</dbReference>
<dbReference type="EMBL" id="CZQC01000050">
    <property type="protein sequence ID" value="CUS41646.1"/>
    <property type="molecule type" value="Genomic_DNA"/>
</dbReference>
<feature type="domain" description="Metallo-beta-lactamase" evidence="5">
    <location>
        <begin position="14"/>
        <end position="194"/>
    </location>
</feature>
<dbReference type="PANTHER" id="PTHR46233:SF3">
    <property type="entry name" value="HYDROXYACYLGLUTATHIONE HYDROLASE GLOC"/>
    <property type="match status" value="1"/>
</dbReference>
<comment type="cofactor">
    <cofactor evidence="1">
        <name>Zn(2+)</name>
        <dbReference type="ChEBI" id="CHEBI:29105"/>
    </cofactor>
</comment>
<name>A0A161K4H9_9ZZZZ</name>
<dbReference type="InterPro" id="IPR001279">
    <property type="entry name" value="Metallo-B-lactamas"/>
</dbReference>
<evidence type="ECO:0000256" key="4">
    <source>
        <dbReference type="ARBA" id="ARBA00022833"/>
    </source>
</evidence>
<dbReference type="CDD" id="cd07737">
    <property type="entry name" value="YcbL-like_MBL-fold"/>
    <property type="match status" value="1"/>
</dbReference>
<proteinExistence type="predicted"/>
<dbReference type="InterPro" id="IPR036866">
    <property type="entry name" value="RibonucZ/Hydroxyglut_hydro"/>
</dbReference>
<evidence type="ECO:0000256" key="1">
    <source>
        <dbReference type="ARBA" id="ARBA00001947"/>
    </source>
</evidence>
<accession>A0A161K4H9</accession>
<dbReference type="AlphaFoldDB" id="A0A161K4H9"/>
<dbReference type="GO" id="GO:0016787">
    <property type="term" value="F:hydrolase activity"/>
    <property type="evidence" value="ECO:0007669"/>
    <property type="project" value="UniProtKB-KW"/>
</dbReference>
<keyword evidence="3" id="KW-0378">Hydrolase</keyword>
<evidence type="ECO:0000256" key="3">
    <source>
        <dbReference type="ARBA" id="ARBA00022801"/>
    </source>
</evidence>
<keyword evidence="4" id="KW-0862">Zinc</keyword>
<evidence type="ECO:0000259" key="5">
    <source>
        <dbReference type="SMART" id="SM00849"/>
    </source>
</evidence>
<protein>
    <submittedName>
        <fullName evidence="6">Hypothetical metal-binding enzyme, YcbL homolog</fullName>
    </submittedName>
</protein>
<gene>
    <name evidence="6" type="ORF">MGWOODY_Tha2165</name>
</gene>
<evidence type="ECO:0000256" key="2">
    <source>
        <dbReference type="ARBA" id="ARBA00022723"/>
    </source>
</evidence>
<dbReference type="GO" id="GO:0046872">
    <property type="term" value="F:metal ion binding"/>
    <property type="evidence" value="ECO:0007669"/>
    <property type="project" value="UniProtKB-KW"/>
</dbReference>
<dbReference type="Gene3D" id="3.60.15.10">
    <property type="entry name" value="Ribonuclease Z/Hydroxyacylglutathione hydrolase-like"/>
    <property type="match status" value="1"/>
</dbReference>
<dbReference type="InterPro" id="IPR051453">
    <property type="entry name" value="MBL_Glyoxalase_II"/>
</dbReference>
<dbReference type="PANTHER" id="PTHR46233">
    <property type="entry name" value="HYDROXYACYLGLUTATHIONE HYDROLASE GLOC"/>
    <property type="match status" value="1"/>
</dbReference>
<dbReference type="SUPFAM" id="SSF56281">
    <property type="entry name" value="Metallo-hydrolase/oxidoreductase"/>
    <property type="match status" value="1"/>
</dbReference>
<sequence>MSLVIAVVPVTAFAQNCTIVMCKKTLEAAIIDPGGDINRIIEQLDSMGAKPTKILLTHAHIDHAGGTAALAKQLSLPIIGPHKDDDFWIQALPQQSAMFGFPAVEKFTPTQWLDDGDKVQVGDVELDVIHCPGHTPGHVVFYNKENQFAQVGDVIFNGSIGRTDFPKGNHQQLLESIREKLFPLGDNVEFVCGHGPNSTFGNERLHNPFVSDHRG</sequence>
<keyword evidence="2" id="KW-0479">Metal-binding</keyword>